<dbReference type="RefSeq" id="WP_269037425.1">
    <property type="nucleotide sequence ID" value="NZ_CP114040.1"/>
</dbReference>
<feature type="chain" id="PRO_5046172794" description="Lipoprotein" evidence="1">
    <location>
        <begin position="19"/>
        <end position="105"/>
    </location>
</feature>
<keyword evidence="1" id="KW-0732">Signal</keyword>
<feature type="signal peptide" evidence="1">
    <location>
        <begin position="1"/>
        <end position="18"/>
    </location>
</feature>
<evidence type="ECO:0000313" key="2">
    <source>
        <dbReference type="EMBL" id="WAS95093.1"/>
    </source>
</evidence>
<evidence type="ECO:0008006" key="4">
    <source>
        <dbReference type="Google" id="ProtNLM"/>
    </source>
</evidence>
<reference evidence="2" key="1">
    <citation type="submission" date="2022-11" db="EMBL/GenBank/DDBJ databases">
        <title>Minimal conservation of predation-associated metabolite biosynthetic gene clusters underscores biosynthetic potential of Myxococcota including descriptions for ten novel species: Archangium lansinium sp. nov., Myxococcus landrumus sp. nov., Nannocystis bai.</title>
        <authorList>
            <person name="Ahearne A."/>
            <person name="Stevens C."/>
            <person name="Dowd S."/>
        </authorList>
    </citation>
    <scope>NUCLEOTIDE SEQUENCE</scope>
    <source>
        <strain evidence="2">Fl3</strain>
    </source>
</reference>
<proteinExistence type="predicted"/>
<protein>
    <recommendedName>
        <fullName evidence="4">Lipoprotein</fullName>
    </recommendedName>
</protein>
<accession>A0ABY7H753</accession>
<evidence type="ECO:0000313" key="3">
    <source>
        <dbReference type="Proteomes" id="UP001164459"/>
    </source>
</evidence>
<gene>
    <name evidence="2" type="ORF">O0S08_02940</name>
</gene>
<dbReference type="Proteomes" id="UP001164459">
    <property type="component" value="Chromosome"/>
</dbReference>
<evidence type="ECO:0000256" key="1">
    <source>
        <dbReference type="SAM" id="SignalP"/>
    </source>
</evidence>
<keyword evidence="3" id="KW-1185">Reference proteome</keyword>
<dbReference type="EMBL" id="CP114040">
    <property type="protein sequence ID" value="WAS95093.1"/>
    <property type="molecule type" value="Genomic_DNA"/>
</dbReference>
<sequence>MMRKILGFVALGAFLAGACSEEENKPGATLTEIKAGCKAYCATASECNKAVRPEACEKRCQNRLGRCRANEQADTLTDLKSCAGDKCGDFAVCAVGAGLECTFGL</sequence>
<dbReference type="PROSITE" id="PS51257">
    <property type="entry name" value="PROKAR_LIPOPROTEIN"/>
    <property type="match status" value="1"/>
</dbReference>
<name>A0ABY7H753_9BACT</name>
<organism evidence="2 3">
    <name type="scientific">Nannocystis punicea</name>
    <dbReference type="NCBI Taxonomy" id="2995304"/>
    <lineage>
        <taxon>Bacteria</taxon>
        <taxon>Pseudomonadati</taxon>
        <taxon>Myxococcota</taxon>
        <taxon>Polyangia</taxon>
        <taxon>Nannocystales</taxon>
        <taxon>Nannocystaceae</taxon>
        <taxon>Nannocystis</taxon>
    </lineage>
</organism>